<evidence type="ECO:0000313" key="3">
    <source>
        <dbReference type="Proteomes" id="UP001153321"/>
    </source>
</evidence>
<protein>
    <submittedName>
        <fullName evidence="2">Uncharacterized protein</fullName>
    </submittedName>
</protein>
<dbReference type="Proteomes" id="UP001153321">
    <property type="component" value="Chromosome 8"/>
</dbReference>
<keyword evidence="3" id="KW-1185">Reference proteome</keyword>
<sequence length="123" mass="13151">MLLMCREWRRVTSRCRGVTRDNRSRRGAAAVGVALNTYDPSATNGGQWPPSSASLPATRARVTTHFLTILRPARSRFTKRDHVDELSTTVTAGGVAEGGPGQAPACGLRDPGRALRVGPRSPA</sequence>
<reference evidence="2" key="1">
    <citation type="submission" date="2022-02" db="EMBL/GenBank/DDBJ databases">
        <authorList>
            <person name="King R."/>
        </authorList>
    </citation>
    <scope>NUCLEOTIDE SEQUENCE</scope>
</reference>
<dbReference type="EMBL" id="LR824539">
    <property type="protein sequence ID" value="CAH1646844.1"/>
    <property type="molecule type" value="Genomic_DNA"/>
</dbReference>
<accession>A0A9P0IGG0</accession>
<evidence type="ECO:0000256" key="1">
    <source>
        <dbReference type="SAM" id="MobiDB-lite"/>
    </source>
</evidence>
<feature type="region of interest" description="Disordered" evidence="1">
    <location>
        <begin position="90"/>
        <end position="123"/>
    </location>
</feature>
<evidence type="ECO:0000313" key="2">
    <source>
        <dbReference type="EMBL" id="CAH1646844.1"/>
    </source>
</evidence>
<name>A0A9P0IGG0_SPOLI</name>
<proteinExistence type="predicted"/>
<organism evidence="2 3">
    <name type="scientific">Spodoptera littoralis</name>
    <name type="common">Egyptian cotton leafworm</name>
    <dbReference type="NCBI Taxonomy" id="7109"/>
    <lineage>
        <taxon>Eukaryota</taxon>
        <taxon>Metazoa</taxon>
        <taxon>Ecdysozoa</taxon>
        <taxon>Arthropoda</taxon>
        <taxon>Hexapoda</taxon>
        <taxon>Insecta</taxon>
        <taxon>Pterygota</taxon>
        <taxon>Neoptera</taxon>
        <taxon>Endopterygota</taxon>
        <taxon>Lepidoptera</taxon>
        <taxon>Glossata</taxon>
        <taxon>Ditrysia</taxon>
        <taxon>Noctuoidea</taxon>
        <taxon>Noctuidae</taxon>
        <taxon>Amphipyrinae</taxon>
        <taxon>Spodoptera</taxon>
    </lineage>
</organism>
<dbReference type="AlphaFoldDB" id="A0A9P0IGG0"/>
<gene>
    <name evidence="2" type="ORF">SPLIT_LOCUS12195</name>
</gene>